<keyword evidence="3" id="KW-1185">Reference proteome</keyword>
<dbReference type="RefSeq" id="WP_163958154.1">
    <property type="nucleotide sequence ID" value="NZ_BAAAES010000004.1"/>
</dbReference>
<accession>A0ABN1HQ25</accession>
<dbReference type="InterPro" id="IPR040684">
    <property type="entry name" value="HMUDK_hel"/>
</dbReference>
<dbReference type="EMBL" id="BAAAES010000004">
    <property type="protein sequence ID" value="GAA0661397.1"/>
    <property type="molecule type" value="Genomic_DNA"/>
</dbReference>
<feature type="domain" description="5-hmdU DNA kinase helical" evidence="1">
    <location>
        <begin position="4"/>
        <end position="282"/>
    </location>
</feature>
<gene>
    <name evidence="2" type="ORF">GCM10009102_07740</name>
</gene>
<reference evidence="2 3" key="1">
    <citation type="journal article" date="2019" name="Int. J. Syst. Evol. Microbiol.">
        <title>The Global Catalogue of Microorganisms (GCM) 10K type strain sequencing project: providing services to taxonomists for standard genome sequencing and annotation.</title>
        <authorList>
            <consortium name="The Broad Institute Genomics Platform"/>
            <consortium name="The Broad Institute Genome Sequencing Center for Infectious Disease"/>
            <person name="Wu L."/>
            <person name="Ma J."/>
        </authorList>
    </citation>
    <scope>NUCLEOTIDE SEQUENCE [LARGE SCALE GENOMIC DNA]</scope>
    <source>
        <strain evidence="2 3">JCM 14603</strain>
    </source>
</reference>
<protein>
    <recommendedName>
        <fullName evidence="1">5-hmdU DNA kinase helical domain-containing protein</fullName>
    </recommendedName>
</protein>
<dbReference type="Proteomes" id="UP001500238">
    <property type="component" value="Unassembled WGS sequence"/>
</dbReference>
<name>A0ABN1HQ25_9SPHN</name>
<comment type="caution">
    <text evidence="2">The sequence shown here is derived from an EMBL/GenBank/DDBJ whole genome shotgun (WGS) entry which is preliminary data.</text>
</comment>
<proteinExistence type="predicted"/>
<evidence type="ECO:0000313" key="2">
    <source>
        <dbReference type="EMBL" id="GAA0661397.1"/>
    </source>
</evidence>
<evidence type="ECO:0000313" key="3">
    <source>
        <dbReference type="Proteomes" id="UP001500238"/>
    </source>
</evidence>
<evidence type="ECO:0000259" key="1">
    <source>
        <dbReference type="Pfam" id="PF18723"/>
    </source>
</evidence>
<sequence>MQVTEVYNTYWRFAAERQAIYFRRLAGAGGPWTDDPILQRHRFTNCYRATDRVSQFLISEVQYGAHRSDAPDEVFFRTMLFKLFNRIQTWQTLEAVLGPLSWQSADPDAICEVLDRFIARGDRVYSAAYIMPSPAFGHSRKHRNHVALLWQMMADSLPASLRATRSLQEAYELLLARPGLGPFLAFQFAIDLNYSTLLPYDEADFVVAGPGALDGISKCFADVGGRTAEEVIHWVCDRQEVEFADRGIVFPGLFGRRLQPIDCQNLFCEISKYARVAHPDVAGKSGRTRIKQIFAEHSLPLPSPCFPPRWGLVVPTGLGGSVASPMLL</sequence>
<dbReference type="Pfam" id="PF18723">
    <property type="entry name" value="HMUDK_hel"/>
    <property type="match status" value="1"/>
</dbReference>
<organism evidence="2 3">
    <name type="scientific">Sphingomonas insulae</name>
    <dbReference type="NCBI Taxonomy" id="424800"/>
    <lineage>
        <taxon>Bacteria</taxon>
        <taxon>Pseudomonadati</taxon>
        <taxon>Pseudomonadota</taxon>
        <taxon>Alphaproteobacteria</taxon>
        <taxon>Sphingomonadales</taxon>
        <taxon>Sphingomonadaceae</taxon>
        <taxon>Sphingomonas</taxon>
    </lineage>
</organism>